<dbReference type="OMA" id="CHDLTEM"/>
<reference evidence="2 3" key="1">
    <citation type="journal article" date="2007" name="Nature">
        <title>Evolution of genes and genomes on the Drosophila phylogeny.</title>
        <authorList>
            <consortium name="Drosophila 12 Genomes Consortium"/>
            <person name="Clark A.G."/>
            <person name="Eisen M.B."/>
            <person name="Smith D.R."/>
            <person name="Bergman C.M."/>
            <person name="Oliver B."/>
            <person name="Markow T.A."/>
            <person name="Kaufman T.C."/>
            <person name="Kellis M."/>
            <person name="Gelbart W."/>
            <person name="Iyer V.N."/>
            <person name="Pollard D.A."/>
            <person name="Sackton T.B."/>
            <person name="Larracuente A.M."/>
            <person name="Singh N.D."/>
            <person name="Abad J.P."/>
            <person name="Abt D.N."/>
            <person name="Adryan B."/>
            <person name="Aguade M."/>
            <person name="Akashi H."/>
            <person name="Anderson W.W."/>
            <person name="Aquadro C.F."/>
            <person name="Ardell D.H."/>
            <person name="Arguello R."/>
            <person name="Artieri C.G."/>
            <person name="Barbash D.A."/>
            <person name="Barker D."/>
            <person name="Barsanti P."/>
            <person name="Batterham P."/>
            <person name="Batzoglou S."/>
            <person name="Begun D."/>
            <person name="Bhutkar A."/>
            <person name="Blanco E."/>
            <person name="Bosak S.A."/>
            <person name="Bradley R.K."/>
            <person name="Brand A.D."/>
            <person name="Brent M.R."/>
            <person name="Brooks A.N."/>
            <person name="Brown R.H."/>
            <person name="Butlin R.K."/>
            <person name="Caggese C."/>
            <person name="Calvi B.R."/>
            <person name="Bernardo de Carvalho A."/>
            <person name="Caspi A."/>
            <person name="Castrezana S."/>
            <person name="Celniker S.E."/>
            <person name="Chang J.L."/>
            <person name="Chapple C."/>
            <person name="Chatterji S."/>
            <person name="Chinwalla A."/>
            <person name="Civetta A."/>
            <person name="Clifton S.W."/>
            <person name="Comeron J.M."/>
            <person name="Costello J.C."/>
            <person name="Coyne J.A."/>
            <person name="Daub J."/>
            <person name="David R.G."/>
            <person name="Delcher A.L."/>
            <person name="Delehaunty K."/>
            <person name="Do C.B."/>
            <person name="Ebling H."/>
            <person name="Edwards K."/>
            <person name="Eickbush T."/>
            <person name="Evans J.D."/>
            <person name="Filipski A."/>
            <person name="Findeiss S."/>
            <person name="Freyhult E."/>
            <person name="Fulton L."/>
            <person name="Fulton R."/>
            <person name="Garcia A.C."/>
            <person name="Gardiner A."/>
            <person name="Garfield D.A."/>
            <person name="Garvin B.E."/>
            <person name="Gibson G."/>
            <person name="Gilbert D."/>
            <person name="Gnerre S."/>
            <person name="Godfrey J."/>
            <person name="Good R."/>
            <person name="Gotea V."/>
            <person name="Gravely B."/>
            <person name="Greenberg A.J."/>
            <person name="Griffiths-Jones S."/>
            <person name="Gross S."/>
            <person name="Guigo R."/>
            <person name="Gustafson E.A."/>
            <person name="Haerty W."/>
            <person name="Hahn M.W."/>
            <person name="Halligan D.L."/>
            <person name="Halpern A.L."/>
            <person name="Halter G.M."/>
            <person name="Han M.V."/>
            <person name="Heger A."/>
            <person name="Hillier L."/>
            <person name="Hinrichs A.S."/>
            <person name="Holmes I."/>
            <person name="Hoskins R.A."/>
            <person name="Hubisz M.J."/>
            <person name="Hultmark D."/>
            <person name="Huntley M.A."/>
            <person name="Jaffe D.B."/>
            <person name="Jagadeeshan S."/>
            <person name="Jeck W.R."/>
            <person name="Johnson J."/>
            <person name="Jones C.D."/>
            <person name="Jordan W.C."/>
            <person name="Karpen G.H."/>
            <person name="Kataoka E."/>
            <person name="Keightley P.D."/>
            <person name="Kheradpour P."/>
            <person name="Kirkness E.F."/>
            <person name="Koerich L.B."/>
            <person name="Kristiansen K."/>
            <person name="Kudrna D."/>
            <person name="Kulathinal R.J."/>
            <person name="Kumar S."/>
            <person name="Kwok R."/>
            <person name="Lander E."/>
            <person name="Langley C.H."/>
            <person name="Lapoint R."/>
            <person name="Lazzaro B.P."/>
            <person name="Lee S.J."/>
            <person name="Levesque L."/>
            <person name="Li R."/>
            <person name="Lin C.F."/>
            <person name="Lin M.F."/>
            <person name="Lindblad-Toh K."/>
            <person name="Llopart A."/>
            <person name="Long M."/>
            <person name="Low L."/>
            <person name="Lozovsky E."/>
            <person name="Lu J."/>
            <person name="Luo M."/>
            <person name="Machado C.A."/>
            <person name="Makalowski W."/>
            <person name="Marzo M."/>
            <person name="Matsuda M."/>
            <person name="Matzkin L."/>
            <person name="McAllister B."/>
            <person name="McBride C.S."/>
            <person name="McKernan B."/>
            <person name="McKernan K."/>
            <person name="Mendez-Lago M."/>
            <person name="Minx P."/>
            <person name="Mollenhauer M.U."/>
            <person name="Montooth K."/>
            <person name="Mount S.M."/>
            <person name="Mu X."/>
            <person name="Myers E."/>
            <person name="Negre B."/>
            <person name="Newfeld S."/>
            <person name="Nielsen R."/>
            <person name="Noor M.A."/>
            <person name="O'Grady P."/>
            <person name="Pachter L."/>
            <person name="Papaceit M."/>
            <person name="Parisi M.J."/>
            <person name="Parisi M."/>
            <person name="Parts L."/>
            <person name="Pedersen J.S."/>
            <person name="Pesole G."/>
            <person name="Phillippy A.M."/>
            <person name="Ponting C.P."/>
            <person name="Pop M."/>
            <person name="Porcelli D."/>
            <person name="Powell J.R."/>
            <person name="Prohaska S."/>
            <person name="Pruitt K."/>
            <person name="Puig M."/>
            <person name="Quesneville H."/>
            <person name="Ram K.R."/>
            <person name="Rand D."/>
            <person name="Rasmussen M.D."/>
            <person name="Reed L.K."/>
            <person name="Reenan R."/>
            <person name="Reily A."/>
            <person name="Remington K.A."/>
            <person name="Rieger T.T."/>
            <person name="Ritchie M.G."/>
            <person name="Robin C."/>
            <person name="Rogers Y.H."/>
            <person name="Rohde C."/>
            <person name="Rozas J."/>
            <person name="Rubenfield M.J."/>
            <person name="Ruiz A."/>
            <person name="Russo S."/>
            <person name="Salzberg S.L."/>
            <person name="Sanchez-Gracia A."/>
            <person name="Saranga D.J."/>
            <person name="Sato H."/>
            <person name="Schaeffer S.W."/>
            <person name="Schatz M.C."/>
            <person name="Schlenke T."/>
            <person name="Schwartz R."/>
            <person name="Segarra C."/>
            <person name="Singh R.S."/>
            <person name="Sirot L."/>
            <person name="Sirota M."/>
            <person name="Sisneros N.B."/>
            <person name="Smith C.D."/>
            <person name="Smith T.F."/>
            <person name="Spieth J."/>
            <person name="Stage D.E."/>
            <person name="Stark A."/>
            <person name="Stephan W."/>
            <person name="Strausberg R.L."/>
            <person name="Strempel S."/>
            <person name="Sturgill D."/>
            <person name="Sutton G."/>
            <person name="Sutton G.G."/>
            <person name="Tao W."/>
            <person name="Teichmann S."/>
            <person name="Tobari Y.N."/>
            <person name="Tomimura Y."/>
            <person name="Tsolas J.M."/>
            <person name="Valente V.L."/>
            <person name="Venter E."/>
            <person name="Venter J.C."/>
            <person name="Vicario S."/>
            <person name="Vieira F.G."/>
            <person name="Vilella A.J."/>
            <person name="Villasante A."/>
            <person name="Walenz B."/>
            <person name="Wang J."/>
            <person name="Wasserman M."/>
            <person name="Watts T."/>
            <person name="Wilson D."/>
            <person name="Wilson R.K."/>
            <person name="Wing R.A."/>
            <person name="Wolfner M.F."/>
            <person name="Wong A."/>
            <person name="Wong G.K."/>
            <person name="Wu C.I."/>
            <person name="Wu G."/>
            <person name="Yamamoto D."/>
            <person name="Yang H.P."/>
            <person name="Yang S.P."/>
            <person name="Yorke J.A."/>
            <person name="Yoshida K."/>
            <person name="Zdobnov E."/>
            <person name="Zhang P."/>
            <person name="Zhang Y."/>
            <person name="Zimin A.V."/>
            <person name="Baldwin J."/>
            <person name="Abdouelleil A."/>
            <person name="Abdulkadir J."/>
            <person name="Abebe A."/>
            <person name="Abera B."/>
            <person name="Abreu J."/>
            <person name="Acer S.C."/>
            <person name="Aftuck L."/>
            <person name="Alexander A."/>
            <person name="An P."/>
            <person name="Anderson E."/>
            <person name="Anderson S."/>
            <person name="Arachi H."/>
            <person name="Azer M."/>
            <person name="Bachantsang P."/>
            <person name="Barry A."/>
            <person name="Bayul T."/>
            <person name="Berlin A."/>
            <person name="Bessette D."/>
            <person name="Bloom T."/>
            <person name="Blye J."/>
            <person name="Boguslavskiy L."/>
            <person name="Bonnet C."/>
            <person name="Boukhgalter B."/>
            <person name="Bourzgui I."/>
            <person name="Brown A."/>
            <person name="Cahill P."/>
            <person name="Channer S."/>
            <person name="Cheshatsang Y."/>
            <person name="Chuda L."/>
            <person name="Citroen M."/>
            <person name="Collymore A."/>
            <person name="Cooke P."/>
            <person name="Costello M."/>
            <person name="D'Aco K."/>
            <person name="Daza R."/>
            <person name="De Haan G."/>
            <person name="DeGray S."/>
            <person name="DeMaso C."/>
            <person name="Dhargay N."/>
            <person name="Dooley K."/>
            <person name="Dooley E."/>
            <person name="Doricent M."/>
            <person name="Dorje P."/>
            <person name="Dorjee K."/>
            <person name="Dupes A."/>
            <person name="Elong R."/>
            <person name="Falk J."/>
            <person name="Farina A."/>
            <person name="Faro S."/>
            <person name="Ferguson D."/>
            <person name="Fisher S."/>
            <person name="Foley C.D."/>
            <person name="Franke A."/>
            <person name="Friedrich D."/>
            <person name="Gadbois L."/>
            <person name="Gearin G."/>
            <person name="Gearin C.R."/>
            <person name="Giannoukos G."/>
            <person name="Goode T."/>
            <person name="Graham J."/>
            <person name="Grandbois E."/>
            <person name="Grewal S."/>
            <person name="Gyaltsen K."/>
            <person name="Hafez N."/>
            <person name="Hagos B."/>
            <person name="Hall J."/>
            <person name="Henson C."/>
            <person name="Hollinger A."/>
            <person name="Honan T."/>
            <person name="Huard M.D."/>
            <person name="Hughes L."/>
            <person name="Hurhula B."/>
            <person name="Husby M.E."/>
            <person name="Kamat A."/>
            <person name="Kanga B."/>
            <person name="Kashin S."/>
            <person name="Khazanovich D."/>
            <person name="Kisner P."/>
            <person name="Lance K."/>
            <person name="Lara M."/>
            <person name="Lee W."/>
            <person name="Lennon N."/>
            <person name="Letendre F."/>
            <person name="LeVine R."/>
            <person name="Lipovsky A."/>
            <person name="Liu X."/>
            <person name="Liu J."/>
            <person name="Liu S."/>
            <person name="Lokyitsang T."/>
            <person name="Lokyitsang Y."/>
            <person name="Lubonja R."/>
            <person name="Lui A."/>
            <person name="MacDonald P."/>
            <person name="Magnisalis V."/>
            <person name="Maru K."/>
            <person name="Matthews C."/>
            <person name="McCusker W."/>
            <person name="McDonough S."/>
            <person name="Mehta T."/>
            <person name="Meldrim J."/>
            <person name="Meneus L."/>
            <person name="Mihai O."/>
            <person name="Mihalev A."/>
            <person name="Mihova T."/>
            <person name="Mittelman R."/>
            <person name="Mlenga V."/>
            <person name="Montmayeur A."/>
            <person name="Mulrain L."/>
            <person name="Navidi A."/>
            <person name="Naylor J."/>
            <person name="Negash T."/>
            <person name="Nguyen T."/>
            <person name="Nguyen N."/>
            <person name="Nicol R."/>
            <person name="Norbu C."/>
            <person name="Norbu N."/>
            <person name="Novod N."/>
            <person name="O'Neill B."/>
            <person name="Osman S."/>
            <person name="Markiewicz E."/>
            <person name="Oyono O.L."/>
            <person name="Patti C."/>
            <person name="Phunkhang P."/>
            <person name="Pierre F."/>
            <person name="Priest M."/>
            <person name="Raghuraman S."/>
            <person name="Rege F."/>
            <person name="Reyes R."/>
            <person name="Rise C."/>
            <person name="Rogov P."/>
            <person name="Ross K."/>
            <person name="Ryan E."/>
            <person name="Settipalli S."/>
            <person name="Shea T."/>
            <person name="Sherpa N."/>
            <person name="Shi L."/>
            <person name="Shih D."/>
            <person name="Sparrow T."/>
            <person name="Spaulding J."/>
            <person name="Stalker J."/>
            <person name="Stange-Thomann N."/>
            <person name="Stavropoulos S."/>
            <person name="Stone C."/>
            <person name="Strader C."/>
            <person name="Tesfaye S."/>
            <person name="Thomson T."/>
            <person name="Thoulutsang Y."/>
            <person name="Thoulutsang D."/>
            <person name="Topham K."/>
            <person name="Topping I."/>
            <person name="Tsamla T."/>
            <person name="Vassiliev H."/>
            <person name="Vo A."/>
            <person name="Wangchuk T."/>
            <person name="Wangdi T."/>
            <person name="Weiand M."/>
            <person name="Wilkinson J."/>
            <person name="Wilson A."/>
            <person name="Yadav S."/>
            <person name="Young G."/>
            <person name="Yu Q."/>
            <person name="Zembek L."/>
            <person name="Zhong D."/>
            <person name="Zimmer A."/>
            <person name="Zwirko Z."/>
            <person name="Jaffe D.B."/>
            <person name="Alvarez P."/>
            <person name="Brockman W."/>
            <person name="Butler J."/>
            <person name="Chin C."/>
            <person name="Gnerre S."/>
            <person name="Grabherr M."/>
            <person name="Kleber M."/>
            <person name="Mauceli E."/>
            <person name="MacCallum I."/>
        </authorList>
    </citation>
    <scope>NUCLEOTIDE SEQUENCE [LARGE SCALE GENOMIC DNA]</scope>
    <source>
        <strain evidence="3">MSH-3 / Tucson 14011-0111.49</strain>
    </source>
</reference>
<dbReference type="HOGENOM" id="CLU_1877583_0_0_1"/>
<dbReference type="Proteomes" id="UP000008744">
    <property type="component" value="Unassembled WGS sequence"/>
</dbReference>
<sequence length="136" mass="14286">MSNKQSHDVAPMSTESSGGGKMACHDLTEMVMQLKASILSLPLPPPPREKSMMTLEQQMLAFTQEAAPLASVMPEPKPLKLLCMRPAGRGESPGNLKNAAAPCAAPAGPMPEDPPNPSLDLGIKRDDSAGQSPSQN</sequence>
<name>B4GYJ4_DROPE</name>
<gene>
    <name evidence="2" type="primary">Dper\GL19929</name>
    <name evidence="2" type="ORF">Dper_GL19929</name>
</gene>
<dbReference type="AlphaFoldDB" id="B4GYJ4"/>
<feature type="compositionally biased region" description="Pro residues" evidence="1">
    <location>
        <begin position="108"/>
        <end position="117"/>
    </location>
</feature>
<accession>B4GYJ4</accession>
<dbReference type="EMBL" id="CH479197">
    <property type="protein sequence ID" value="EDW27850.1"/>
    <property type="molecule type" value="Genomic_DNA"/>
</dbReference>
<feature type="region of interest" description="Disordered" evidence="1">
    <location>
        <begin position="84"/>
        <end position="136"/>
    </location>
</feature>
<keyword evidence="3" id="KW-1185">Reference proteome</keyword>
<feature type="region of interest" description="Disordered" evidence="1">
    <location>
        <begin position="1"/>
        <end position="23"/>
    </location>
</feature>
<proteinExistence type="predicted"/>
<organism evidence="3">
    <name type="scientific">Drosophila persimilis</name>
    <name type="common">Fruit fly</name>
    <dbReference type="NCBI Taxonomy" id="7234"/>
    <lineage>
        <taxon>Eukaryota</taxon>
        <taxon>Metazoa</taxon>
        <taxon>Ecdysozoa</taxon>
        <taxon>Arthropoda</taxon>
        <taxon>Hexapoda</taxon>
        <taxon>Insecta</taxon>
        <taxon>Pterygota</taxon>
        <taxon>Neoptera</taxon>
        <taxon>Endopterygota</taxon>
        <taxon>Diptera</taxon>
        <taxon>Brachycera</taxon>
        <taxon>Muscomorpha</taxon>
        <taxon>Ephydroidea</taxon>
        <taxon>Drosophilidae</taxon>
        <taxon>Drosophila</taxon>
        <taxon>Sophophora</taxon>
    </lineage>
</organism>
<evidence type="ECO:0000313" key="3">
    <source>
        <dbReference type="Proteomes" id="UP000008744"/>
    </source>
</evidence>
<protein>
    <submittedName>
        <fullName evidence="2">GL19929</fullName>
    </submittedName>
</protein>
<evidence type="ECO:0000256" key="1">
    <source>
        <dbReference type="SAM" id="MobiDB-lite"/>
    </source>
</evidence>
<evidence type="ECO:0000313" key="2">
    <source>
        <dbReference type="EMBL" id="EDW27850.1"/>
    </source>
</evidence>